<feature type="region of interest" description="Disordered" evidence="1">
    <location>
        <begin position="263"/>
        <end position="313"/>
    </location>
</feature>
<evidence type="ECO:0000256" key="1">
    <source>
        <dbReference type="SAM" id="MobiDB-lite"/>
    </source>
</evidence>
<feature type="transmembrane region" description="Helical" evidence="2">
    <location>
        <begin position="505"/>
        <end position="522"/>
    </location>
</feature>
<reference evidence="4 5" key="1">
    <citation type="submission" date="2005-09" db="EMBL/GenBank/DDBJ databases">
        <authorList>
            <person name="Woods D.E."/>
            <person name="Nierman W.C."/>
        </authorList>
    </citation>
    <scope>NUCLEOTIDE SEQUENCE [LARGE SCALE GENOMIC DNA]</scope>
    <source>
        <strain evidence="4 5">1710b</strain>
    </source>
</reference>
<dbReference type="CDD" id="cd03139">
    <property type="entry name" value="GATase1_PfpI_2"/>
    <property type="match status" value="1"/>
</dbReference>
<dbReference type="PANTHER" id="PTHR43130:SF2">
    <property type="entry name" value="DJ-1_PFPI DOMAIN-CONTAINING PROTEIN"/>
    <property type="match status" value="1"/>
</dbReference>
<keyword evidence="2" id="KW-0812">Transmembrane</keyword>
<feature type="compositionally biased region" description="Basic and acidic residues" evidence="1">
    <location>
        <begin position="277"/>
        <end position="292"/>
    </location>
</feature>
<sequence length="636" mass="69679">MRRRAARPRAFAGAPRRASLRGPIDRGARHAPCRASRLAKPLAILVQRRIERAREAPAQRRDAAESAALRDLLDGQRGFAEQVARGLDADALDRLRGRRAERVPVMAHEAALAHVDASGERRHRQVGAQVAANPRMEIGELPGRALHLDRFAELRLTAGPHEEHHEIPRECERERMAAVVRDEAQTQIDAGRDARGRPDRAVLHEDRRMLDAHPGMASRERVAALPVRDRAAAVEQPARGEQERAVADRHHAPRLPRVRAQPRERVRAARGRVHAGAARDDHRIRRRVDGRERLRRQRDARRGSHAAPAARDDADVVRRVRAGFARELVGARQHLQRPRQVEEIQVRKDEDVDDQAHGSGVGGNCNQFGISANRSRATLIVVRGDAHRRLAHFVFHHHFRKGRPMSATARRPLKTGFLLAPGVAVMDLFGAHAVFGFAPRSELHLLWKTREPISALPPFPIAATTTFADCPDELDAFVVGAVPADVIADDEVIAFVRRQASRARYVIGICGGVLLLGAAGLLNGRRATTNFHVLDALAELGARPVGGGEVVIDGNLYTAGPATGGFEAALLVLAELRGAEAAKHVELTIEYHPRAPFGVGTPALAGPALTNEVLAAHAWFFDPCKDAARAAYGRGR</sequence>
<name>Q3JGU1_BURP1</name>
<dbReference type="GO" id="GO:0006355">
    <property type="term" value="P:regulation of DNA-templated transcription"/>
    <property type="evidence" value="ECO:0007669"/>
    <property type="project" value="TreeGrafter"/>
</dbReference>
<protein>
    <submittedName>
        <fullName evidence="4">DJ-1/PfpI family protein</fullName>
    </submittedName>
</protein>
<feature type="domain" description="DJ-1/PfpI" evidence="3">
    <location>
        <begin position="417"/>
        <end position="573"/>
    </location>
</feature>
<dbReference type="EMBL" id="CP000125">
    <property type="protein sequence ID" value="ABA51668.1"/>
    <property type="molecule type" value="Genomic_DNA"/>
</dbReference>
<feature type="region of interest" description="Disordered" evidence="1">
    <location>
        <begin position="1"/>
        <end position="31"/>
    </location>
</feature>
<keyword evidence="2" id="KW-1133">Transmembrane helix</keyword>
<organism evidence="4 5">
    <name type="scientific">Burkholderia pseudomallei (strain 1710b)</name>
    <dbReference type="NCBI Taxonomy" id="320372"/>
    <lineage>
        <taxon>Bacteria</taxon>
        <taxon>Pseudomonadati</taxon>
        <taxon>Pseudomonadota</taxon>
        <taxon>Betaproteobacteria</taxon>
        <taxon>Burkholderiales</taxon>
        <taxon>Burkholderiaceae</taxon>
        <taxon>Burkholderia</taxon>
        <taxon>pseudomallei group</taxon>
    </lineage>
</organism>
<proteinExistence type="predicted"/>
<dbReference type="InterPro" id="IPR052158">
    <property type="entry name" value="INH-QAR"/>
</dbReference>
<dbReference type="KEGG" id="bpm:BURPS1710b_A2062"/>
<evidence type="ECO:0000313" key="5">
    <source>
        <dbReference type="Proteomes" id="UP000002700"/>
    </source>
</evidence>
<evidence type="ECO:0000259" key="3">
    <source>
        <dbReference type="Pfam" id="PF01965"/>
    </source>
</evidence>
<dbReference type="PANTHER" id="PTHR43130">
    <property type="entry name" value="ARAC-FAMILY TRANSCRIPTIONAL REGULATOR"/>
    <property type="match status" value="1"/>
</dbReference>
<dbReference type="Gene3D" id="3.40.50.880">
    <property type="match status" value="1"/>
</dbReference>
<feature type="compositionally biased region" description="Low complexity" evidence="1">
    <location>
        <begin position="8"/>
        <end position="17"/>
    </location>
</feature>
<accession>Q3JGU1</accession>
<evidence type="ECO:0000256" key="2">
    <source>
        <dbReference type="SAM" id="Phobius"/>
    </source>
</evidence>
<dbReference type="HOGENOM" id="CLU_430043_0_0_4"/>
<dbReference type="Proteomes" id="UP000002700">
    <property type="component" value="Chromosome II"/>
</dbReference>
<dbReference type="SUPFAM" id="SSF52317">
    <property type="entry name" value="Class I glutamine amidotransferase-like"/>
    <property type="match status" value="1"/>
</dbReference>
<dbReference type="AlphaFoldDB" id="Q3JGU1"/>
<gene>
    <name evidence="4" type="ordered locus">BURPS1710b_A2062</name>
</gene>
<dbReference type="InterPro" id="IPR002818">
    <property type="entry name" value="DJ-1/PfpI"/>
</dbReference>
<dbReference type="Pfam" id="PF01965">
    <property type="entry name" value="DJ-1_PfpI"/>
    <property type="match status" value="1"/>
</dbReference>
<dbReference type="InterPro" id="IPR029062">
    <property type="entry name" value="Class_I_gatase-like"/>
</dbReference>
<dbReference type="EnsemblBacteria" id="ABA51668">
    <property type="protein sequence ID" value="ABA51668"/>
    <property type="gene ID" value="BURPS1710b_A2062"/>
</dbReference>
<evidence type="ECO:0000313" key="4">
    <source>
        <dbReference type="EMBL" id="ABA51668.1"/>
    </source>
</evidence>
<keyword evidence="2" id="KW-0472">Membrane</keyword>